<dbReference type="SUPFAM" id="SSF54106">
    <property type="entry name" value="LysM domain"/>
    <property type="match status" value="2"/>
</dbReference>
<dbReference type="Gene3D" id="3.10.350.10">
    <property type="entry name" value="LysM domain"/>
    <property type="match status" value="2"/>
</dbReference>
<dbReference type="Proteomes" id="UP000178999">
    <property type="component" value="Unassembled WGS sequence"/>
</dbReference>
<sequence>MKKTKQFVSSFGKDFKQFSLELGNYFADIFHTYFSRFEKGKNTFVSALYRQRGKLARRLMHSGMAGITAFGVMIAPIIAEEFPQNAVDPWKIPSPSQVLSASTENLSTSTIFSEKSRGDIVEYEVQDGDTVSSISSKFGISEDTLRWQNNLSRDRIKVGQVLTILPVTGISHKVKKGDSVYSIAKKYDTSPQAIVDFPYNTFTNDETFELAIGQLVIVPDGVMPASIPTSGGRIRQVTPDAGTVVASGSFAWPAQGTITQNFYWYHKGIDIANRAAPNILAADSGTVVIAGWLDGYGYGNRVVIDHGNGFQTLYAHLSKIYVVPGQTVARGNAIGQMGSTGRSTGTHLHFEIRKNGAFLSPLNVLQ</sequence>
<dbReference type="InterPro" id="IPR011055">
    <property type="entry name" value="Dup_hybrid_motif"/>
</dbReference>
<organism evidence="3 4">
    <name type="scientific">Candidatus Woesebacteria bacterium RIFOXYB1_FULL_38_16</name>
    <dbReference type="NCBI Taxonomy" id="1802538"/>
    <lineage>
        <taxon>Bacteria</taxon>
        <taxon>Candidatus Woeseibacteriota</taxon>
    </lineage>
</organism>
<dbReference type="InterPro" id="IPR018392">
    <property type="entry name" value="LysM"/>
</dbReference>
<accession>A0A1F8CTQ8</accession>
<reference evidence="3 4" key="1">
    <citation type="journal article" date="2016" name="Nat. Commun.">
        <title>Thousands of microbial genomes shed light on interconnected biogeochemical processes in an aquifer system.</title>
        <authorList>
            <person name="Anantharaman K."/>
            <person name="Brown C.T."/>
            <person name="Hug L.A."/>
            <person name="Sharon I."/>
            <person name="Castelle C.J."/>
            <person name="Probst A.J."/>
            <person name="Thomas B.C."/>
            <person name="Singh A."/>
            <person name="Wilkins M.J."/>
            <person name="Karaoz U."/>
            <person name="Brodie E.L."/>
            <person name="Williams K.H."/>
            <person name="Hubbard S.S."/>
            <person name="Banfield J.F."/>
        </authorList>
    </citation>
    <scope>NUCLEOTIDE SEQUENCE [LARGE SCALE GENOMIC DNA]</scope>
</reference>
<keyword evidence="1" id="KW-0472">Membrane</keyword>
<dbReference type="PANTHER" id="PTHR21666">
    <property type="entry name" value="PEPTIDASE-RELATED"/>
    <property type="match status" value="1"/>
</dbReference>
<evidence type="ECO:0000256" key="1">
    <source>
        <dbReference type="SAM" id="Phobius"/>
    </source>
</evidence>
<dbReference type="Pfam" id="PF01551">
    <property type="entry name" value="Peptidase_M23"/>
    <property type="match status" value="1"/>
</dbReference>
<protein>
    <recommendedName>
        <fullName evidence="2">LysM domain-containing protein</fullName>
    </recommendedName>
</protein>
<comment type="caution">
    <text evidence="3">The sequence shown here is derived from an EMBL/GenBank/DDBJ whole genome shotgun (WGS) entry which is preliminary data.</text>
</comment>
<evidence type="ECO:0000259" key="2">
    <source>
        <dbReference type="PROSITE" id="PS51782"/>
    </source>
</evidence>
<dbReference type="EMBL" id="MGHY01000009">
    <property type="protein sequence ID" value="OGM79713.1"/>
    <property type="molecule type" value="Genomic_DNA"/>
</dbReference>
<dbReference type="Gene3D" id="2.70.70.10">
    <property type="entry name" value="Glucose Permease (Domain IIA)"/>
    <property type="match status" value="1"/>
</dbReference>
<feature type="domain" description="LysM" evidence="2">
    <location>
        <begin position="170"/>
        <end position="218"/>
    </location>
</feature>
<dbReference type="InterPro" id="IPR036779">
    <property type="entry name" value="LysM_dom_sf"/>
</dbReference>
<dbReference type="PANTHER" id="PTHR21666:SF270">
    <property type="entry name" value="MUREIN HYDROLASE ACTIVATOR ENVC"/>
    <property type="match status" value="1"/>
</dbReference>
<dbReference type="InterPro" id="IPR016047">
    <property type="entry name" value="M23ase_b-sheet_dom"/>
</dbReference>
<dbReference type="SUPFAM" id="SSF51261">
    <property type="entry name" value="Duplicated hybrid motif"/>
    <property type="match status" value="1"/>
</dbReference>
<evidence type="ECO:0000313" key="3">
    <source>
        <dbReference type="EMBL" id="OGM79713.1"/>
    </source>
</evidence>
<dbReference type="CDD" id="cd00118">
    <property type="entry name" value="LysM"/>
    <property type="match status" value="2"/>
</dbReference>
<evidence type="ECO:0000313" key="4">
    <source>
        <dbReference type="Proteomes" id="UP000178999"/>
    </source>
</evidence>
<feature type="domain" description="LysM" evidence="2">
    <location>
        <begin position="121"/>
        <end position="164"/>
    </location>
</feature>
<keyword evidence="1" id="KW-0812">Transmembrane</keyword>
<gene>
    <name evidence="3" type="ORF">A2382_02225</name>
</gene>
<dbReference type="InterPro" id="IPR050570">
    <property type="entry name" value="Cell_wall_metabolism_enzyme"/>
</dbReference>
<dbReference type="CDD" id="cd12797">
    <property type="entry name" value="M23_peptidase"/>
    <property type="match status" value="1"/>
</dbReference>
<keyword evidence="1" id="KW-1133">Transmembrane helix</keyword>
<dbReference type="STRING" id="1802538.A2382_02225"/>
<dbReference type="AlphaFoldDB" id="A0A1F8CTQ8"/>
<dbReference type="PROSITE" id="PS51782">
    <property type="entry name" value="LYSM"/>
    <property type="match status" value="2"/>
</dbReference>
<feature type="transmembrane region" description="Helical" evidence="1">
    <location>
        <begin position="59"/>
        <end position="79"/>
    </location>
</feature>
<dbReference type="SMART" id="SM00257">
    <property type="entry name" value="LysM"/>
    <property type="match status" value="2"/>
</dbReference>
<dbReference type="GO" id="GO:0004222">
    <property type="term" value="F:metalloendopeptidase activity"/>
    <property type="evidence" value="ECO:0007669"/>
    <property type="project" value="TreeGrafter"/>
</dbReference>
<name>A0A1F8CTQ8_9BACT</name>
<dbReference type="Pfam" id="PF01476">
    <property type="entry name" value="LysM"/>
    <property type="match status" value="2"/>
</dbReference>
<proteinExistence type="predicted"/>